<proteinExistence type="predicted"/>
<evidence type="ECO:0000313" key="2">
    <source>
        <dbReference type="EMBL" id="MBD2860196.1"/>
    </source>
</evidence>
<dbReference type="Proteomes" id="UP000610558">
    <property type="component" value="Unassembled WGS sequence"/>
</dbReference>
<feature type="transmembrane region" description="Helical" evidence="1">
    <location>
        <begin position="961"/>
        <end position="981"/>
    </location>
</feature>
<keyword evidence="1" id="KW-1133">Transmembrane helix</keyword>
<dbReference type="PANTHER" id="PTHR32063">
    <property type="match status" value="1"/>
</dbReference>
<dbReference type="InterPro" id="IPR027463">
    <property type="entry name" value="AcrB_DN_DC_subdom"/>
</dbReference>
<gene>
    <name evidence="2" type="ORF">IB286_14435</name>
</gene>
<dbReference type="Gene3D" id="3.30.70.1440">
    <property type="entry name" value="Multidrug efflux transporter AcrB pore domain"/>
    <property type="match status" value="1"/>
</dbReference>
<keyword evidence="1" id="KW-0812">Transmembrane</keyword>
<dbReference type="Gene3D" id="1.20.1640.10">
    <property type="entry name" value="Multidrug efflux transporter AcrB transmembrane domain"/>
    <property type="match status" value="2"/>
</dbReference>
<dbReference type="SUPFAM" id="SSF82714">
    <property type="entry name" value="Multidrug efflux transporter AcrB TolC docking domain, DN and DC subdomains"/>
    <property type="match status" value="2"/>
</dbReference>
<dbReference type="InterPro" id="IPR001036">
    <property type="entry name" value="Acrflvin-R"/>
</dbReference>
<name>A0A927C5M2_9GAMM</name>
<dbReference type="GO" id="GO:0005886">
    <property type="term" value="C:plasma membrane"/>
    <property type="evidence" value="ECO:0007669"/>
    <property type="project" value="TreeGrafter"/>
</dbReference>
<dbReference type="Gene3D" id="3.30.70.1430">
    <property type="entry name" value="Multidrug efflux transporter AcrB pore domain"/>
    <property type="match status" value="2"/>
</dbReference>
<organism evidence="2 3">
    <name type="scientific">Spongiibacter pelagi</name>
    <dbReference type="NCBI Taxonomy" id="2760804"/>
    <lineage>
        <taxon>Bacteria</taxon>
        <taxon>Pseudomonadati</taxon>
        <taxon>Pseudomonadota</taxon>
        <taxon>Gammaproteobacteria</taxon>
        <taxon>Cellvibrionales</taxon>
        <taxon>Spongiibacteraceae</taxon>
        <taxon>Spongiibacter</taxon>
    </lineage>
</organism>
<comment type="caution">
    <text evidence="2">The sequence shown here is derived from an EMBL/GenBank/DDBJ whole genome shotgun (WGS) entry which is preliminary data.</text>
</comment>
<accession>A0A927C5M2</accession>
<feature type="transmembrane region" description="Helical" evidence="1">
    <location>
        <begin position="987"/>
        <end position="1010"/>
    </location>
</feature>
<feature type="transmembrane region" description="Helical" evidence="1">
    <location>
        <begin position="912"/>
        <end position="930"/>
    </location>
</feature>
<feature type="transmembrane region" description="Helical" evidence="1">
    <location>
        <begin position="465"/>
        <end position="487"/>
    </location>
</feature>
<dbReference type="Gene3D" id="3.30.2090.10">
    <property type="entry name" value="Multidrug efflux transporter AcrB TolC docking domain, DN and DC subdomains"/>
    <property type="match status" value="2"/>
</dbReference>
<dbReference type="Pfam" id="PF00873">
    <property type="entry name" value="ACR_tran"/>
    <property type="match status" value="1"/>
</dbReference>
<feature type="transmembrane region" description="Helical" evidence="1">
    <location>
        <begin position="859"/>
        <end position="877"/>
    </location>
</feature>
<dbReference type="SUPFAM" id="SSF82866">
    <property type="entry name" value="Multidrug efflux transporter AcrB transmembrane domain"/>
    <property type="match status" value="2"/>
</dbReference>
<dbReference type="EMBL" id="JACXLD010000015">
    <property type="protein sequence ID" value="MBD2860196.1"/>
    <property type="molecule type" value="Genomic_DNA"/>
</dbReference>
<feature type="transmembrane region" description="Helical" evidence="1">
    <location>
        <begin position="884"/>
        <end position="906"/>
    </location>
</feature>
<keyword evidence="3" id="KW-1185">Reference proteome</keyword>
<dbReference type="AlphaFoldDB" id="A0A927C5M2"/>
<dbReference type="RefSeq" id="WP_190766756.1">
    <property type="nucleotide sequence ID" value="NZ_JACXLD010000015.1"/>
</dbReference>
<feature type="transmembrane region" description="Helical" evidence="1">
    <location>
        <begin position="434"/>
        <end position="453"/>
    </location>
</feature>
<feature type="transmembrane region" description="Helical" evidence="1">
    <location>
        <begin position="332"/>
        <end position="354"/>
    </location>
</feature>
<keyword evidence="1" id="KW-0472">Membrane</keyword>
<dbReference type="Gene3D" id="3.30.70.1320">
    <property type="entry name" value="Multidrug efflux transporter AcrB pore domain like"/>
    <property type="match status" value="1"/>
</dbReference>
<dbReference type="PRINTS" id="PR00702">
    <property type="entry name" value="ACRIFLAVINRP"/>
</dbReference>
<protein>
    <submittedName>
        <fullName evidence="2">Efflux RND transporter permease subunit</fullName>
    </submittedName>
</protein>
<feature type="transmembrane region" description="Helical" evidence="1">
    <location>
        <begin position="361"/>
        <end position="379"/>
    </location>
</feature>
<evidence type="ECO:0000256" key="1">
    <source>
        <dbReference type="SAM" id="Phobius"/>
    </source>
</evidence>
<sequence>MSFPNLSALAVRERSVTLYFLILSVFAGAYAFASLGRAEDPSITLQMLVVSAVWPGATPAEIEQQVVHPIEKSIQKIEYLDEIKTTVKAGRADIQVQFHDYTPQNKMPELQFQVRKRMLDLSSHLPEGVIGPIVNDDFSDVYFSLISLSAPGLPLRKLTRYAEQLRDQLQLIPGARKADLIAEREERVYVDLDNVLMTNSGISPQDVSEAIRAYNTLMPAGQIDTAGPRLQFRLDADLSDPQRLAQVPIRVGEHLVRLGDVAVITQGYEEPASYLARVNGEDAILVGLVMNKGENGLVFGERLAAFLSKARAELPLGMELNQITNQADAIEAAVNLFQVKFLVAVMVVMGIGFLSLGLRAGLIVGIAVPITLGLAFVLMKSANINLDRITLGALIIALGLLVDDAIIAIEMMLVKLEEGWSKASAATHAWNATASPMLFGTLITIFGFVPIGFAKSGVGEYAGNIFWVLAFSLIISWLVAVTFTPYLGVNILREPKHEPKNTHDQYTSSLAYERLRALITWCVRHRRTVVLLTFAVLVLSVAGMAGPVEKQFFPGSDRPEILIDVNLPPGTSIATTDATVKRIEKLLDSMDGVANYASYIGGGAPRFFISVNPEHPDSSFSKIIVTATGPTERDRIIAELDQHVAVGAFSEARIRIRRLLFGPPVDWPVSFRVVGKDPATLRKVAHQIREVMSQNPHVVNPHLEWDQRIPTLNLEMDEQHLRLMGLTPLAVAEQIQYRQNGVPIAAVRQDIRTVDVYVRGQGTRQATNEPPIYELRNEQGQKIPLAHLGEVKLAYEDAMIQRHNRELFLAVHAEVKYAQPQDVTKALWADLESIRAALPDGYRIDIGGSLERSKDAEDSINQVFPLMIALMVTCVVLQTRSFTGVMIVLLTAPLGVIGAVVALLAFKQPFGFVALLGLIGLAGILMRNTLILTQQVSDNLEDGMLPSEAVVEAAVRRARPVVLTALAAALAFIPLTTDIFWGPMAYVLIGGVVVGTAITLLFVPALYALAFRLENG</sequence>
<dbReference type="SUPFAM" id="SSF82693">
    <property type="entry name" value="Multidrug efflux transporter AcrB pore domain, PN1, PN2, PC1 and PC2 subdomains"/>
    <property type="match status" value="3"/>
</dbReference>
<feature type="transmembrane region" description="Helical" evidence="1">
    <location>
        <begin position="391"/>
        <end position="413"/>
    </location>
</feature>
<reference evidence="2" key="1">
    <citation type="submission" date="2020-09" db="EMBL/GenBank/DDBJ databases">
        <authorList>
            <person name="Yoon J.-W."/>
        </authorList>
    </citation>
    <scope>NUCLEOTIDE SEQUENCE</scope>
    <source>
        <strain evidence="2">KMU-158</strain>
    </source>
</reference>
<evidence type="ECO:0000313" key="3">
    <source>
        <dbReference type="Proteomes" id="UP000610558"/>
    </source>
</evidence>
<dbReference type="GO" id="GO:0042910">
    <property type="term" value="F:xenobiotic transmembrane transporter activity"/>
    <property type="evidence" value="ECO:0007669"/>
    <property type="project" value="TreeGrafter"/>
</dbReference>
<dbReference type="PANTHER" id="PTHR32063:SF18">
    <property type="entry name" value="CATION EFFLUX SYSTEM PROTEIN"/>
    <property type="match status" value="1"/>
</dbReference>